<name>A0AC61NBQ8_9BACT</name>
<proteinExistence type="predicted"/>
<organism evidence="1 2">
    <name type="scientific">Halosquirtibacter laminarini</name>
    <dbReference type="NCBI Taxonomy" id="3374600"/>
    <lineage>
        <taxon>Bacteria</taxon>
        <taxon>Pseudomonadati</taxon>
        <taxon>Bacteroidota</taxon>
        <taxon>Bacteroidia</taxon>
        <taxon>Marinilabiliales</taxon>
        <taxon>Prolixibacteraceae</taxon>
        <taxon>Halosquirtibacter</taxon>
    </lineage>
</organism>
<dbReference type="EMBL" id="CP081303">
    <property type="protein sequence ID" value="QZE12869.1"/>
    <property type="molecule type" value="Genomic_DNA"/>
</dbReference>
<sequence>MACHLTAMAQWDFSAASSVMVQGDGEGPFFLYSGKRGTILENDAAVTPYLFLDGSYYHFSQDSTFAVHGLISTAMSYQDSGAKFALDQYFVSADYLFMRLSIGAEAPMTRYGGLSPTNGDMLMSNNARPYPKIMGSTRGYISLPFGWLKEWFSWYAEYGEGLLNDDRIVDGVNLHQKKLHGKVMTPWGLSLEVGLDDYMMWGGTSANPKYGDMTPTFKDYLNGVMGRAASSDGLMTDQMNVVGNHIGQHVFRINYQNSDFEVEGYYLHLFEDGSGKDFKNFPDGTWGLTWHRKKKAWLDRALFEFFTTKDQSGDVFNQEKEIGGRDNYFNHGVYNSGWTYYGRTIGTPFMVPRESGNGFASNRMEGYYLGLQGHLMSNLIWETRFAYWQHWGWNYDNPDVSANDPNYPKSQQSYGIRMIYSMNSNFVFSVDLGLDHGEVVGDSKGALLTVQYNLD</sequence>
<evidence type="ECO:0000313" key="1">
    <source>
        <dbReference type="EMBL" id="QZE12869.1"/>
    </source>
</evidence>
<protein>
    <submittedName>
        <fullName evidence="1">Capsule assembly Wzi family protein</fullName>
    </submittedName>
</protein>
<gene>
    <name evidence="1" type="ORF">K4L44_09740</name>
</gene>
<accession>A0AC61NBQ8</accession>
<keyword evidence="2" id="KW-1185">Reference proteome</keyword>
<dbReference type="Proteomes" id="UP000826212">
    <property type="component" value="Chromosome"/>
</dbReference>
<evidence type="ECO:0000313" key="2">
    <source>
        <dbReference type="Proteomes" id="UP000826212"/>
    </source>
</evidence>
<reference evidence="1" key="1">
    <citation type="submission" date="2021-08" db="EMBL/GenBank/DDBJ databases">
        <title>Novel anaerobic bacterium isolated from sea squirt in East Sea, Republic of Korea.</title>
        <authorList>
            <person name="Nguyen T.H."/>
            <person name="Li Z."/>
            <person name="Lee Y.-J."/>
            <person name="Ko J."/>
            <person name="Kim S.-G."/>
        </authorList>
    </citation>
    <scope>NUCLEOTIDE SEQUENCE</scope>
    <source>
        <strain evidence="1">KCTC 25031</strain>
    </source>
</reference>